<reference evidence="1" key="2">
    <citation type="submission" date="2023-06" db="EMBL/GenBank/DDBJ databases">
        <authorList>
            <person name="Ma L."/>
            <person name="Liu K.-W."/>
            <person name="Li Z."/>
            <person name="Hsiao Y.-Y."/>
            <person name="Qi Y."/>
            <person name="Fu T."/>
            <person name="Tang G."/>
            <person name="Zhang D."/>
            <person name="Sun W.-H."/>
            <person name="Liu D.-K."/>
            <person name="Li Y."/>
            <person name="Chen G.-Z."/>
            <person name="Liu X.-D."/>
            <person name="Liao X.-Y."/>
            <person name="Jiang Y.-T."/>
            <person name="Yu X."/>
            <person name="Hao Y."/>
            <person name="Huang J."/>
            <person name="Zhao X.-W."/>
            <person name="Ke S."/>
            <person name="Chen Y.-Y."/>
            <person name="Wu W.-L."/>
            <person name="Hsu J.-L."/>
            <person name="Lin Y.-F."/>
            <person name="Huang M.-D."/>
            <person name="Li C.-Y."/>
            <person name="Huang L."/>
            <person name="Wang Z.-W."/>
            <person name="Zhao X."/>
            <person name="Zhong W.-Y."/>
            <person name="Peng D.-H."/>
            <person name="Ahmad S."/>
            <person name="Lan S."/>
            <person name="Zhang J.-S."/>
            <person name="Tsai W.-C."/>
            <person name="Van De Peer Y."/>
            <person name="Liu Z.-J."/>
        </authorList>
    </citation>
    <scope>NUCLEOTIDE SEQUENCE</scope>
    <source>
        <strain evidence="1">SCP</strain>
        <tissue evidence="1">Leaves</tissue>
    </source>
</reference>
<protein>
    <recommendedName>
        <fullName evidence="3">Chromo domain-containing protein</fullName>
    </recommendedName>
</protein>
<proteinExistence type="predicted"/>
<dbReference type="EMBL" id="JAUJYN010000012">
    <property type="protein sequence ID" value="KAK1258984.1"/>
    <property type="molecule type" value="Genomic_DNA"/>
</dbReference>
<evidence type="ECO:0000313" key="1">
    <source>
        <dbReference type="EMBL" id="KAK1258984.1"/>
    </source>
</evidence>
<reference evidence="1" key="1">
    <citation type="journal article" date="2023" name="Nat. Commun.">
        <title>Diploid and tetraploid genomes of Acorus and the evolution of monocots.</title>
        <authorList>
            <person name="Ma L."/>
            <person name="Liu K.W."/>
            <person name="Li Z."/>
            <person name="Hsiao Y.Y."/>
            <person name="Qi Y."/>
            <person name="Fu T."/>
            <person name="Tang G.D."/>
            <person name="Zhang D."/>
            <person name="Sun W.H."/>
            <person name="Liu D.K."/>
            <person name="Li Y."/>
            <person name="Chen G.Z."/>
            <person name="Liu X.D."/>
            <person name="Liao X.Y."/>
            <person name="Jiang Y.T."/>
            <person name="Yu X."/>
            <person name="Hao Y."/>
            <person name="Huang J."/>
            <person name="Zhao X.W."/>
            <person name="Ke S."/>
            <person name="Chen Y.Y."/>
            <person name="Wu W.L."/>
            <person name="Hsu J.L."/>
            <person name="Lin Y.F."/>
            <person name="Huang M.D."/>
            <person name="Li C.Y."/>
            <person name="Huang L."/>
            <person name="Wang Z.W."/>
            <person name="Zhao X."/>
            <person name="Zhong W.Y."/>
            <person name="Peng D.H."/>
            <person name="Ahmad S."/>
            <person name="Lan S."/>
            <person name="Zhang J.S."/>
            <person name="Tsai W.C."/>
            <person name="Van de Peer Y."/>
            <person name="Liu Z.J."/>
        </authorList>
    </citation>
    <scope>NUCLEOTIDE SEQUENCE</scope>
    <source>
        <strain evidence="1">SCP</strain>
    </source>
</reference>
<comment type="caution">
    <text evidence="1">The sequence shown here is derived from an EMBL/GenBank/DDBJ whole genome shotgun (WGS) entry which is preliminary data.</text>
</comment>
<dbReference type="AlphaFoldDB" id="A0AAV9A4B2"/>
<evidence type="ECO:0000313" key="2">
    <source>
        <dbReference type="Proteomes" id="UP001179952"/>
    </source>
</evidence>
<evidence type="ECO:0008006" key="3">
    <source>
        <dbReference type="Google" id="ProtNLM"/>
    </source>
</evidence>
<keyword evidence="2" id="KW-1185">Reference proteome</keyword>
<organism evidence="1 2">
    <name type="scientific">Acorus gramineus</name>
    <name type="common">Dwarf sweet flag</name>
    <dbReference type="NCBI Taxonomy" id="55184"/>
    <lineage>
        <taxon>Eukaryota</taxon>
        <taxon>Viridiplantae</taxon>
        <taxon>Streptophyta</taxon>
        <taxon>Embryophyta</taxon>
        <taxon>Tracheophyta</taxon>
        <taxon>Spermatophyta</taxon>
        <taxon>Magnoliopsida</taxon>
        <taxon>Liliopsida</taxon>
        <taxon>Acoraceae</taxon>
        <taxon>Acorus</taxon>
    </lineage>
</organism>
<sequence>MSSIDQRRAKMRWIYIIRRNYWVVWRYYGTPSTEREFEAPDLLELPNHIHSLLSIASQPTDKKADKQMARSGSILRHPILASSNSNS</sequence>
<gene>
    <name evidence="1" type="ORF">QJS04_geneDACA005458</name>
</gene>
<accession>A0AAV9A4B2</accession>
<name>A0AAV9A4B2_ACOGR</name>
<dbReference type="Proteomes" id="UP001179952">
    <property type="component" value="Unassembled WGS sequence"/>
</dbReference>